<evidence type="ECO:0000313" key="2">
    <source>
        <dbReference type="EMBL" id="MDQ0255366.1"/>
    </source>
</evidence>
<protein>
    <submittedName>
        <fullName evidence="2">Serine/threonine protein kinase</fullName>
    </submittedName>
</protein>
<dbReference type="EMBL" id="JAUSUG010000010">
    <property type="protein sequence ID" value="MDQ0255366.1"/>
    <property type="molecule type" value="Genomic_DNA"/>
</dbReference>
<dbReference type="PROSITE" id="PS50011">
    <property type="entry name" value="PROTEIN_KINASE_DOM"/>
    <property type="match status" value="1"/>
</dbReference>
<name>A0ABT9ZVV3_9BACI</name>
<accession>A0ABT9ZVV3</accession>
<keyword evidence="2" id="KW-0418">Kinase</keyword>
<dbReference type="PANTHER" id="PTHR24347">
    <property type="entry name" value="SERINE/THREONINE-PROTEIN KINASE"/>
    <property type="match status" value="1"/>
</dbReference>
<dbReference type="Gene3D" id="1.10.510.10">
    <property type="entry name" value="Transferase(Phosphotransferase) domain 1"/>
    <property type="match status" value="1"/>
</dbReference>
<keyword evidence="2" id="KW-0808">Transferase</keyword>
<dbReference type="SMART" id="SM00220">
    <property type="entry name" value="S_TKc"/>
    <property type="match status" value="1"/>
</dbReference>
<dbReference type="InterPro" id="IPR000719">
    <property type="entry name" value="Prot_kinase_dom"/>
</dbReference>
<dbReference type="GO" id="GO:0004674">
    <property type="term" value="F:protein serine/threonine kinase activity"/>
    <property type="evidence" value="ECO:0007669"/>
    <property type="project" value="UniProtKB-KW"/>
</dbReference>
<comment type="caution">
    <text evidence="2">The sequence shown here is derived from an EMBL/GenBank/DDBJ whole genome shotgun (WGS) entry which is preliminary data.</text>
</comment>
<evidence type="ECO:0000313" key="3">
    <source>
        <dbReference type="Proteomes" id="UP001230005"/>
    </source>
</evidence>
<keyword evidence="2" id="KW-0723">Serine/threonine-protein kinase</keyword>
<keyword evidence="3" id="KW-1185">Reference proteome</keyword>
<reference evidence="2 3" key="1">
    <citation type="submission" date="2023-07" db="EMBL/GenBank/DDBJ databases">
        <title>Genomic Encyclopedia of Type Strains, Phase IV (KMG-IV): sequencing the most valuable type-strain genomes for metagenomic binning, comparative biology and taxonomic classification.</title>
        <authorList>
            <person name="Goeker M."/>
        </authorList>
    </citation>
    <scope>NUCLEOTIDE SEQUENCE [LARGE SCALE GENOMIC DNA]</scope>
    <source>
        <strain evidence="2 3">DSM 9768</strain>
    </source>
</reference>
<dbReference type="Pfam" id="PF00069">
    <property type="entry name" value="Pkinase"/>
    <property type="match status" value="1"/>
</dbReference>
<evidence type="ECO:0000259" key="1">
    <source>
        <dbReference type="PROSITE" id="PS50011"/>
    </source>
</evidence>
<feature type="domain" description="Protein kinase" evidence="1">
    <location>
        <begin position="17"/>
        <end position="241"/>
    </location>
</feature>
<dbReference type="RefSeq" id="WP_307326295.1">
    <property type="nucleotide sequence ID" value="NZ_JAUSUG010000010.1"/>
</dbReference>
<sequence>MSLIDYLSRTLTNSTDLKRVFPQKNSHFHEFYTGIDRKTKKKLFIKVDKQCCGSVEREVDILKLPLIKNSPHFPKILYEGKRESFSFAAFEYIQGEMLTRYLYRRSLKRQLQKEEFFKQLLEIGMILFEEKIVHRDIRPGNIFVTRNTSGTFNRIILIDFAFSVGMDRFPELPILKEKKMLKGLGMRKYKPNDYEWDNFYALEKVGERLDRNYRHRYPHFTREIASYTGKQVYTHSPRSSG</sequence>
<gene>
    <name evidence="2" type="ORF">J2S74_002748</name>
</gene>
<dbReference type="InterPro" id="IPR011009">
    <property type="entry name" value="Kinase-like_dom_sf"/>
</dbReference>
<dbReference type="Proteomes" id="UP001230005">
    <property type="component" value="Unassembled WGS sequence"/>
</dbReference>
<proteinExistence type="predicted"/>
<organism evidence="2 3">
    <name type="scientific">Evansella vedderi</name>
    <dbReference type="NCBI Taxonomy" id="38282"/>
    <lineage>
        <taxon>Bacteria</taxon>
        <taxon>Bacillati</taxon>
        <taxon>Bacillota</taxon>
        <taxon>Bacilli</taxon>
        <taxon>Bacillales</taxon>
        <taxon>Bacillaceae</taxon>
        <taxon>Evansella</taxon>
    </lineage>
</organism>
<dbReference type="SUPFAM" id="SSF56112">
    <property type="entry name" value="Protein kinase-like (PK-like)"/>
    <property type="match status" value="1"/>
</dbReference>